<keyword evidence="2" id="KW-0813">Transport</keyword>
<feature type="transmembrane region" description="Helical" evidence="10">
    <location>
        <begin position="7"/>
        <end position="32"/>
    </location>
</feature>
<dbReference type="CDD" id="cd21675">
    <property type="entry name" value="SMP_TEX2"/>
    <property type="match status" value="1"/>
</dbReference>
<organism evidence="12 13">
    <name type="scientific">Cadophora malorum</name>
    <dbReference type="NCBI Taxonomy" id="108018"/>
    <lineage>
        <taxon>Eukaryota</taxon>
        <taxon>Fungi</taxon>
        <taxon>Dikarya</taxon>
        <taxon>Ascomycota</taxon>
        <taxon>Pezizomycotina</taxon>
        <taxon>Leotiomycetes</taxon>
        <taxon>Helotiales</taxon>
        <taxon>Ploettnerulaceae</taxon>
        <taxon>Cadophora</taxon>
    </lineage>
</organism>
<evidence type="ECO:0000256" key="10">
    <source>
        <dbReference type="SAM" id="Phobius"/>
    </source>
</evidence>
<dbReference type="AlphaFoldDB" id="A0A8H7TE13"/>
<feature type="region of interest" description="Disordered" evidence="9">
    <location>
        <begin position="744"/>
        <end position="880"/>
    </location>
</feature>
<keyword evidence="3 10" id="KW-0812">Transmembrane</keyword>
<accession>A0A8H7TE13</accession>
<evidence type="ECO:0000256" key="3">
    <source>
        <dbReference type="ARBA" id="ARBA00022692"/>
    </source>
</evidence>
<feature type="region of interest" description="Disordered" evidence="9">
    <location>
        <begin position="97"/>
        <end position="117"/>
    </location>
</feature>
<dbReference type="PROSITE" id="PS51847">
    <property type="entry name" value="SMP"/>
    <property type="match status" value="1"/>
</dbReference>
<dbReference type="Pfam" id="PF15413">
    <property type="entry name" value="PH_11"/>
    <property type="match status" value="1"/>
</dbReference>
<evidence type="ECO:0000256" key="6">
    <source>
        <dbReference type="ARBA" id="ARBA00023055"/>
    </source>
</evidence>
<dbReference type="InterPro" id="IPR058801">
    <property type="entry name" value="PDZD8_N"/>
</dbReference>
<feature type="compositionally biased region" description="Polar residues" evidence="9">
    <location>
        <begin position="549"/>
        <end position="568"/>
    </location>
</feature>
<dbReference type="EMBL" id="JAFJYH010000155">
    <property type="protein sequence ID" value="KAG4417425.1"/>
    <property type="molecule type" value="Genomic_DNA"/>
</dbReference>
<evidence type="ECO:0000256" key="7">
    <source>
        <dbReference type="ARBA" id="ARBA00023121"/>
    </source>
</evidence>
<dbReference type="GO" id="GO:0008289">
    <property type="term" value="F:lipid binding"/>
    <property type="evidence" value="ECO:0007669"/>
    <property type="project" value="UniProtKB-KW"/>
</dbReference>
<feature type="compositionally biased region" description="Polar residues" evidence="9">
    <location>
        <begin position="618"/>
        <end position="632"/>
    </location>
</feature>
<dbReference type="OrthoDB" id="26740at2759"/>
<feature type="region of interest" description="Disordered" evidence="9">
    <location>
        <begin position="618"/>
        <end position="731"/>
    </location>
</feature>
<evidence type="ECO:0000256" key="2">
    <source>
        <dbReference type="ARBA" id="ARBA00022448"/>
    </source>
</evidence>
<sequence>MGGLLRLLLVYLLGGLTFIPICLLGLLLHAYLSFPIREHTTSQETDEESIVQPGEDSDAIKRAQKTLGEKFQPRDSHEAEVAAGYFAVSRTYVPGGVGALPPERTTPTGSTTVSAPSPSVYQTMYRSIFDRKPVNSPIENKGVKRGNNVFYVVLRHGHLMLFDDDEQLEVRHVVSLAHHKVSIYSGGDETPEGELFIKRNALCLSRRTDVGEITPDGKASKPFFLFSENCSEKEDFYFALLRNQERRPDSKYNPPIPLQYDVKDIITLVQRLHSSEEHLQTRWINAVIGRVFLALYKTPEVENFVRAKITKKISRVKTPSFLSKISLRHIDMGEAAPVITNPRLKDLTVDGELVVEADVKYSGNFRIEVAATARIDLGSRFKAREVNLLLAVVVKRIEGHMLVRVKPPPSNRLWMSFQTMPKIDMSIEPIVSSRQITYTLILRQIENRIKEVVAESLVFPNWDDSPFYNSEDKLWRGGIWADDRTRQHPLDPQTAAAQEGDVEEVEHLDADHNEAIMALPQVDKSTSCPGFEASPSTAYARRSAKSTINSKNTKLNGSSTSIDIQSSGADKPRALRSGSFANASSPIVSTDVTNADAMKPSSPPEHSHAMAAIAALSHSNSPAQTPVGSPSRPSRLEKPGSQSSTSSKASLLSDGDRDMNNDLTPQASNGIPEYNNHSDASYPSSPASLSAASLRSEAPSTRSFGSFGHDPRRENSTSSSSKSSTAAETKRLSLAAVTNAAATAKKWGWNALQRNGDKIDTSSEETPTRPLVMGRGQPLPPPGVPLPRPDKKTKTAPIPVPKRKPIPPPDLPSKPSDTASVLESFHNQKHAVPPPPLPKRRSKEDENSSSSPADDGLFVVEAPTADSEPTTPMAENGPVYMQPWVDDFDEANEEQIETYTKPISNPTPPQLPKRRLPHRVLSSSPEEDGHKLPSWMAAQEEEARAKSTLVDEDAGL</sequence>
<comment type="subcellular location">
    <subcellularLocation>
        <location evidence="1">Endoplasmic reticulum membrane</location>
    </subcellularLocation>
</comment>
<evidence type="ECO:0000313" key="12">
    <source>
        <dbReference type="EMBL" id="KAG4417425.1"/>
    </source>
</evidence>
<dbReference type="GO" id="GO:1990456">
    <property type="term" value="P:mitochondrion-endoplasmic reticulum membrane tethering"/>
    <property type="evidence" value="ECO:0007669"/>
    <property type="project" value="TreeGrafter"/>
</dbReference>
<name>A0A8H7TE13_9HELO</name>
<feature type="compositionally biased region" description="Pro residues" evidence="9">
    <location>
        <begin position="778"/>
        <end position="787"/>
    </location>
</feature>
<feature type="domain" description="SMP-LTD" evidence="11">
    <location>
        <begin position="275"/>
        <end position="468"/>
    </location>
</feature>
<dbReference type="GO" id="GO:0032865">
    <property type="term" value="C:ERMES complex"/>
    <property type="evidence" value="ECO:0007669"/>
    <property type="project" value="TreeGrafter"/>
</dbReference>
<feature type="compositionally biased region" description="Low complexity" evidence="9">
    <location>
        <begin position="716"/>
        <end position="725"/>
    </location>
</feature>
<reference evidence="12" key="1">
    <citation type="submission" date="2021-02" db="EMBL/GenBank/DDBJ databases">
        <title>Genome sequence Cadophora malorum strain M34.</title>
        <authorList>
            <person name="Stefanovic E."/>
            <person name="Vu D."/>
            <person name="Scully C."/>
            <person name="Dijksterhuis J."/>
            <person name="Roader J."/>
            <person name="Houbraken J."/>
        </authorList>
    </citation>
    <scope>NUCLEOTIDE SEQUENCE</scope>
    <source>
        <strain evidence="12">M34</strain>
    </source>
</reference>
<keyword evidence="7" id="KW-0446">Lipid-binding</keyword>
<protein>
    <recommendedName>
        <fullName evidence="11">SMP-LTD domain-containing protein</fullName>
    </recommendedName>
</protein>
<evidence type="ECO:0000256" key="5">
    <source>
        <dbReference type="ARBA" id="ARBA00022989"/>
    </source>
</evidence>
<keyword evidence="6" id="KW-0445">Lipid transport</keyword>
<evidence type="ECO:0000259" key="11">
    <source>
        <dbReference type="PROSITE" id="PS51847"/>
    </source>
</evidence>
<keyword evidence="13" id="KW-1185">Reference proteome</keyword>
<evidence type="ECO:0000256" key="1">
    <source>
        <dbReference type="ARBA" id="ARBA00004586"/>
    </source>
</evidence>
<dbReference type="GO" id="GO:0005789">
    <property type="term" value="C:endoplasmic reticulum membrane"/>
    <property type="evidence" value="ECO:0007669"/>
    <property type="project" value="UniProtKB-SubCell"/>
</dbReference>
<feature type="compositionally biased region" description="Polar residues" evidence="9">
    <location>
        <begin position="105"/>
        <end position="117"/>
    </location>
</feature>
<keyword evidence="8 10" id="KW-0472">Membrane</keyword>
<feature type="compositionally biased region" description="Low complexity" evidence="9">
    <location>
        <begin position="641"/>
        <end position="653"/>
    </location>
</feature>
<feature type="region of interest" description="Disordered" evidence="9">
    <location>
        <begin position="899"/>
        <end position="956"/>
    </location>
</feature>
<evidence type="ECO:0000256" key="4">
    <source>
        <dbReference type="ARBA" id="ARBA00022824"/>
    </source>
</evidence>
<keyword evidence="5 10" id="KW-1133">Transmembrane helix</keyword>
<proteinExistence type="predicted"/>
<dbReference type="InterPro" id="IPR031468">
    <property type="entry name" value="SMP_LBD"/>
</dbReference>
<dbReference type="PANTHER" id="PTHR13466:SF19">
    <property type="entry name" value="NUCLEUS-VACUOLE JUNCTION PROTEIN 2"/>
    <property type="match status" value="1"/>
</dbReference>
<evidence type="ECO:0000256" key="9">
    <source>
        <dbReference type="SAM" id="MobiDB-lite"/>
    </source>
</evidence>
<evidence type="ECO:0000256" key="8">
    <source>
        <dbReference type="ARBA" id="ARBA00023136"/>
    </source>
</evidence>
<feature type="compositionally biased region" description="Low complexity" evidence="9">
    <location>
        <begin position="678"/>
        <end position="700"/>
    </location>
</feature>
<keyword evidence="4" id="KW-0256">Endoplasmic reticulum</keyword>
<comment type="caution">
    <text evidence="12">The sequence shown here is derived from an EMBL/GenBank/DDBJ whole genome shotgun (WGS) entry which is preliminary data.</text>
</comment>
<gene>
    <name evidence="12" type="ORF">IFR04_009435</name>
</gene>
<dbReference type="Proteomes" id="UP000664132">
    <property type="component" value="Unassembled WGS sequence"/>
</dbReference>
<evidence type="ECO:0000313" key="13">
    <source>
        <dbReference type="Proteomes" id="UP000664132"/>
    </source>
</evidence>
<dbReference type="Pfam" id="PF26547">
    <property type="entry name" value="PDZD8_N"/>
    <property type="match status" value="1"/>
</dbReference>
<dbReference type="GO" id="GO:0015914">
    <property type="term" value="P:phospholipid transport"/>
    <property type="evidence" value="ECO:0007669"/>
    <property type="project" value="TreeGrafter"/>
</dbReference>
<feature type="region of interest" description="Disordered" evidence="9">
    <location>
        <begin position="549"/>
        <end position="586"/>
    </location>
</feature>
<dbReference type="PANTHER" id="PTHR13466">
    <property type="entry name" value="TEX2 PROTEIN-RELATED"/>
    <property type="match status" value="1"/>
</dbReference>